<evidence type="ECO:0000313" key="8">
    <source>
        <dbReference type="Proteomes" id="UP000036923"/>
    </source>
</evidence>
<evidence type="ECO:0000256" key="5">
    <source>
        <dbReference type="ARBA" id="ARBA00023136"/>
    </source>
</evidence>
<dbReference type="RefSeq" id="WP_036938656.1">
    <property type="nucleotide sequence ID" value="NZ_JQKC01000007.1"/>
</dbReference>
<dbReference type="GO" id="GO:0016020">
    <property type="term" value="C:membrane"/>
    <property type="evidence" value="ECO:0007669"/>
    <property type="project" value="InterPro"/>
</dbReference>
<comment type="caution">
    <text evidence="7">The sequence shown here is derived from an EMBL/GenBank/DDBJ whole genome shotgun (WGS) entry which is preliminary data.</text>
</comment>
<dbReference type="Proteomes" id="UP000036923">
    <property type="component" value="Unassembled WGS sequence"/>
</dbReference>
<gene>
    <name evidence="7" type="ORF">Bccel_3643</name>
</gene>
<dbReference type="OrthoDB" id="1739452at2"/>
<dbReference type="GO" id="GO:0044781">
    <property type="term" value="P:bacterial-type flagellum organization"/>
    <property type="evidence" value="ECO:0007669"/>
    <property type="project" value="InterPro"/>
</dbReference>
<keyword evidence="7" id="KW-0966">Cell projection</keyword>
<keyword evidence="4 6" id="KW-1133">Transmembrane helix</keyword>
<reference evidence="8" key="1">
    <citation type="submission" date="2015-07" db="EMBL/GenBank/DDBJ databases">
        <title>Near-Complete Genome Sequence of the Cellulolytic Bacterium Bacteroides (Pseudobacteroides) cellulosolvens ATCC 35603.</title>
        <authorList>
            <person name="Dassa B."/>
            <person name="Utturkar S.M."/>
            <person name="Klingeman D.M."/>
            <person name="Hurt R.A."/>
            <person name="Keller M."/>
            <person name="Xu J."/>
            <person name="Reddy Y.H.K."/>
            <person name="Borovok I."/>
            <person name="Grinberg I.R."/>
            <person name="Lamed R."/>
            <person name="Zhivin O."/>
            <person name="Bayer E.A."/>
            <person name="Brown S.D."/>
        </authorList>
    </citation>
    <scope>NUCLEOTIDE SEQUENCE [LARGE SCALE GENOMIC DNA]</scope>
    <source>
        <strain evidence="8">DSM 2933</strain>
    </source>
</reference>
<organism evidence="7 8">
    <name type="scientific">Pseudobacteroides cellulosolvens ATCC 35603 = DSM 2933</name>
    <dbReference type="NCBI Taxonomy" id="398512"/>
    <lineage>
        <taxon>Bacteria</taxon>
        <taxon>Bacillati</taxon>
        <taxon>Bacillota</taxon>
        <taxon>Clostridia</taxon>
        <taxon>Eubacteriales</taxon>
        <taxon>Oscillospiraceae</taxon>
        <taxon>Pseudobacteroides</taxon>
    </lineage>
</organism>
<keyword evidence="7" id="KW-0282">Flagellum</keyword>
<evidence type="ECO:0000256" key="4">
    <source>
        <dbReference type="ARBA" id="ARBA00022989"/>
    </source>
</evidence>
<keyword evidence="8" id="KW-1185">Reference proteome</keyword>
<dbReference type="AlphaFoldDB" id="A0A0L6JRG7"/>
<protein>
    <submittedName>
        <fullName evidence="7">Flagellar biosynthesis protein, FliO</fullName>
    </submittedName>
</protein>
<dbReference type="EMBL" id="LGTC01000001">
    <property type="protein sequence ID" value="KNY28369.1"/>
    <property type="molecule type" value="Genomic_DNA"/>
</dbReference>
<dbReference type="STRING" id="398512.Bccel_3643"/>
<dbReference type="eggNOG" id="ENOG5032T5Z">
    <property type="taxonomic scope" value="Bacteria"/>
</dbReference>
<keyword evidence="7" id="KW-0969">Cilium</keyword>
<keyword evidence="3 6" id="KW-0812">Transmembrane</keyword>
<evidence type="ECO:0000256" key="2">
    <source>
        <dbReference type="ARBA" id="ARBA00022475"/>
    </source>
</evidence>
<feature type="transmembrane region" description="Helical" evidence="6">
    <location>
        <begin position="12"/>
        <end position="32"/>
    </location>
</feature>
<keyword evidence="2" id="KW-1003">Cell membrane</keyword>
<keyword evidence="5 6" id="KW-0472">Membrane</keyword>
<name>A0A0L6JRG7_9FIRM</name>
<sequence length="162" mass="18493" precursor="true">METTVTVFKGFVYLVGFGSVLFLTYITTRFLGNKMNKASKGKHLSIVDTVTLGLNKQLHLVKAGNQFVLMASSGKNLEFIMEIKLDDLEMETETPINNAFDFKTIFDKYFQNFKNKKTDTEEDSPVSMESTRFKGNLQRLKILYSKFGKPAEDYGDDNINEK</sequence>
<dbReference type="Pfam" id="PF04347">
    <property type="entry name" value="FliO"/>
    <property type="match status" value="1"/>
</dbReference>
<evidence type="ECO:0000256" key="3">
    <source>
        <dbReference type="ARBA" id="ARBA00022692"/>
    </source>
</evidence>
<proteinExistence type="predicted"/>
<dbReference type="InterPro" id="IPR022781">
    <property type="entry name" value="Flagellar_biosynth_FliO"/>
</dbReference>
<evidence type="ECO:0000256" key="6">
    <source>
        <dbReference type="SAM" id="Phobius"/>
    </source>
</evidence>
<evidence type="ECO:0000313" key="7">
    <source>
        <dbReference type="EMBL" id="KNY28369.1"/>
    </source>
</evidence>
<accession>A0A0L6JRG7</accession>
<comment type="subcellular location">
    <subcellularLocation>
        <location evidence="1">Cell membrane</location>
    </subcellularLocation>
</comment>
<evidence type="ECO:0000256" key="1">
    <source>
        <dbReference type="ARBA" id="ARBA00004236"/>
    </source>
</evidence>